<evidence type="ECO:0000313" key="12">
    <source>
        <dbReference type="EMBL" id="RAG80339.1"/>
    </source>
</evidence>
<comment type="subcellular location">
    <subcellularLocation>
        <location evidence="1">Cell membrane</location>
        <topology evidence="1">Multi-pass membrane protein</topology>
    </subcellularLocation>
</comment>
<gene>
    <name evidence="12" type="ORF">DN069_38655</name>
</gene>
<dbReference type="Gene3D" id="3.30.565.10">
    <property type="entry name" value="Histidine kinase-like ATPase, C-terminal domain"/>
    <property type="match status" value="1"/>
</dbReference>
<dbReference type="GO" id="GO:0046983">
    <property type="term" value="F:protein dimerization activity"/>
    <property type="evidence" value="ECO:0007669"/>
    <property type="project" value="InterPro"/>
</dbReference>
<dbReference type="PANTHER" id="PTHR24421">
    <property type="entry name" value="NITRATE/NITRITE SENSOR PROTEIN NARX-RELATED"/>
    <property type="match status" value="1"/>
</dbReference>
<sequence length="453" mass="47976">MRIWTAGLPDAADKHAVEEILRDHQRRGVRVQAVLRACVVVVALTVIVLIRPRERLWATIALTLLYAVWSAAMMAVSWRDRGRNSLALAVPLVDLPLLTLILCVAGDFTDPNWSSPFSADAFVFIPVLAAFQLRPRITAVSGAAATLTYAVASGVGHLHAQPDLQFTIGHALFIAMISIASVVLSLIQQSRVRLIAELAQQRSKLLARTVAAGDRERRDLAEALHDGPLQSVLAARLDLDEARDAPPQGGGLKEALGRAEEALRDAARQLRSSVTELHPAVLERAGVSRALEELALRCAVRGRFEVRFTSDATTAGRDTDRMLYQCGRELLANVVRHARASHVEVLLALAGPVAVLEVRDDGVGLAAGRRPLVDRLADGHIGLAAQRVRVEEAGGSMTLTANAPTGTAARVTLPLEPSAHGGRTTGAAGGGNGDGTRDKAGDGAGAVTGGEGR</sequence>
<evidence type="ECO:0000256" key="5">
    <source>
        <dbReference type="ARBA" id="ARBA00022777"/>
    </source>
</evidence>
<evidence type="ECO:0000256" key="1">
    <source>
        <dbReference type="ARBA" id="ARBA00004651"/>
    </source>
</evidence>
<comment type="caution">
    <text evidence="12">The sequence shown here is derived from an EMBL/GenBank/DDBJ whole genome shotgun (WGS) entry which is preliminary data.</text>
</comment>
<dbReference type="Pfam" id="PF02518">
    <property type="entry name" value="HATPase_c"/>
    <property type="match status" value="1"/>
</dbReference>
<feature type="region of interest" description="Disordered" evidence="9">
    <location>
        <begin position="416"/>
        <end position="453"/>
    </location>
</feature>
<dbReference type="InterPro" id="IPR011712">
    <property type="entry name" value="Sig_transdc_His_kin_sub3_dim/P"/>
</dbReference>
<feature type="transmembrane region" description="Helical" evidence="10">
    <location>
        <begin position="56"/>
        <end position="76"/>
    </location>
</feature>
<evidence type="ECO:0000256" key="4">
    <source>
        <dbReference type="ARBA" id="ARBA00022692"/>
    </source>
</evidence>
<dbReference type="SUPFAM" id="SSF55874">
    <property type="entry name" value="ATPase domain of HSP90 chaperone/DNA topoisomerase II/histidine kinase"/>
    <property type="match status" value="1"/>
</dbReference>
<feature type="transmembrane region" description="Helical" evidence="10">
    <location>
        <begin position="33"/>
        <end position="50"/>
    </location>
</feature>
<dbReference type="Proteomes" id="UP000248889">
    <property type="component" value="Unassembled WGS sequence"/>
</dbReference>
<name>A0A2X0JYR5_9ACTN</name>
<evidence type="ECO:0000256" key="6">
    <source>
        <dbReference type="ARBA" id="ARBA00022989"/>
    </source>
</evidence>
<accession>A0A2X0JYR5</accession>
<evidence type="ECO:0000313" key="13">
    <source>
        <dbReference type="Proteomes" id="UP000248889"/>
    </source>
</evidence>
<dbReference type="CDD" id="cd16917">
    <property type="entry name" value="HATPase_UhpB-NarQ-NarX-like"/>
    <property type="match status" value="1"/>
</dbReference>
<dbReference type="SMART" id="SM00387">
    <property type="entry name" value="HATPase_c"/>
    <property type="match status" value="1"/>
</dbReference>
<dbReference type="AlphaFoldDB" id="A0A2X0JYR5"/>
<dbReference type="Gene3D" id="1.20.5.1930">
    <property type="match status" value="1"/>
</dbReference>
<reference evidence="12 13" key="1">
    <citation type="submission" date="2018-06" db="EMBL/GenBank/DDBJ databases">
        <title>Streptacidiphilus pinicola sp. nov., isolated from pine grove soil.</title>
        <authorList>
            <person name="Roh S.G."/>
            <person name="Park S."/>
            <person name="Kim M.-K."/>
            <person name="Yun B.-R."/>
            <person name="Park J."/>
            <person name="Kim M.J."/>
            <person name="Kim Y.S."/>
            <person name="Kim S.B."/>
        </authorList>
    </citation>
    <scope>NUCLEOTIDE SEQUENCE [LARGE SCALE GENOMIC DNA]</scope>
    <source>
        <strain evidence="12 13">MMS16-CNU450</strain>
    </source>
</reference>
<evidence type="ECO:0000256" key="2">
    <source>
        <dbReference type="ARBA" id="ARBA00022475"/>
    </source>
</evidence>
<feature type="compositionally biased region" description="Gly residues" evidence="9">
    <location>
        <begin position="442"/>
        <end position="453"/>
    </location>
</feature>
<keyword evidence="4 10" id="KW-0812">Transmembrane</keyword>
<feature type="compositionally biased region" description="Gly residues" evidence="9">
    <location>
        <begin position="423"/>
        <end position="434"/>
    </location>
</feature>
<dbReference type="InterPro" id="IPR003594">
    <property type="entry name" value="HATPase_dom"/>
</dbReference>
<evidence type="ECO:0000256" key="7">
    <source>
        <dbReference type="ARBA" id="ARBA00023012"/>
    </source>
</evidence>
<dbReference type="EMBL" id="QKYN01000255">
    <property type="protein sequence ID" value="RAG80339.1"/>
    <property type="molecule type" value="Genomic_DNA"/>
</dbReference>
<organism evidence="12 13">
    <name type="scientific">Streptacidiphilus pinicola</name>
    <dbReference type="NCBI Taxonomy" id="2219663"/>
    <lineage>
        <taxon>Bacteria</taxon>
        <taxon>Bacillati</taxon>
        <taxon>Actinomycetota</taxon>
        <taxon>Actinomycetes</taxon>
        <taxon>Kitasatosporales</taxon>
        <taxon>Streptomycetaceae</taxon>
        <taxon>Streptacidiphilus</taxon>
    </lineage>
</organism>
<dbReference type="GO" id="GO:0005886">
    <property type="term" value="C:plasma membrane"/>
    <property type="evidence" value="ECO:0007669"/>
    <property type="project" value="UniProtKB-SubCell"/>
</dbReference>
<dbReference type="GO" id="GO:0000155">
    <property type="term" value="F:phosphorelay sensor kinase activity"/>
    <property type="evidence" value="ECO:0007669"/>
    <property type="project" value="InterPro"/>
</dbReference>
<keyword evidence="3" id="KW-0808">Transferase</keyword>
<keyword evidence="13" id="KW-1185">Reference proteome</keyword>
<feature type="transmembrane region" description="Helical" evidence="10">
    <location>
        <begin position="166"/>
        <end position="187"/>
    </location>
</feature>
<keyword evidence="5" id="KW-0418">Kinase</keyword>
<dbReference type="InterPro" id="IPR050482">
    <property type="entry name" value="Sensor_HK_TwoCompSys"/>
</dbReference>
<feature type="transmembrane region" description="Helical" evidence="10">
    <location>
        <begin position="88"/>
        <end position="108"/>
    </location>
</feature>
<evidence type="ECO:0000256" key="10">
    <source>
        <dbReference type="SAM" id="Phobius"/>
    </source>
</evidence>
<evidence type="ECO:0000256" key="3">
    <source>
        <dbReference type="ARBA" id="ARBA00022679"/>
    </source>
</evidence>
<proteinExistence type="predicted"/>
<keyword evidence="8 10" id="KW-0472">Membrane</keyword>
<dbReference type="PANTHER" id="PTHR24421:SF37">
    <property type="entry name" value="SENSOR HISTIDINE KINASE NARS"/>
    <property type="match status" value="1"/>
</dbReference>
<keyword evidence="6 10" id="KW-1133">Transmembrane helix</keyword>
<dbReference type="Pfam" id="PF07730">
    <property type="entry name" value="HisKA_3"/>
    <property type="match status" value="1"/>
</dbReference>
<evidence type="ECO:0000259" key="11">
    <source>
        <dbReference type="SMART" id="SM00387"/>
    </source>
</evidence>
<evidence type="ECO:0000256" key="8">
    <source>
        <dbReference type="ARBA" id="ARBA00023136"/>
    </source>
</evidence>
<protein>
    <recommendedName>
        <fullName evidence="11">Histidine kinase/HSP90-like ATPase domain-containing protein</fullName>
    </recommendedName>
</protein>
<feature type="domain" description="Histidine kinase/HSP90-like ATPase" evidence="11">
    <location>
        <begin position="318"/>
        <end position="417"/>
    </location>
</feature>
<keyword evidence="7" id="KW-0902">Two-component regulatory system</keyword>
<keyword evidence="2" id="KW-1003">Cell membrane</keyword>
<dbReference type="InterPro" id="IPR036890">
    <property type="entry name" value="HATPase_C_sf"/>
</dbReference>
<feature type="transmembrane region" description="Helical" evidence="10">
    <location>
        <begin position="140"/>
        <end position="160"/>
    </location>
</feature>
<evidence type="ECO:0000256" key="9">
    <source>
        <dbReference type="SAM" id="MobiDB-lite"/>
    </source>
</evidence>